<dbReference type="Gene3D" id="3.30.1540.10">
    <property type="entry name" value="formyl-coa transferase, domain 3"/>
    <property type="match status" value="1"/>
</dbReference>
<evidence type="ECO:0000313" key="3">
    <source>
        <dbReference type="Proteomes" id="UP000239772"/>
    </source>
</evidence>
<dbReference type="PANTHER" id="PTHR48207">
    <property type="entry name" value="SUCCINATE--HYDROXYMETHYLGLUTARATE COA-TRANSFERASE"/>
    <property type="match status" value="1"/>
</dbReference>
<gene>
    <name evidence="2" type="ORF">SLNSH_11235</name>
</gene>
<dbReference type="Gene3D" id="3.40.50.10540">
    <property type="entry name" value="Crotonobetainyl-coa:carnitine coa-transferase, domain 1"/>
    <property type="match status" value="1"/>
</dbReference>
<dbReference type="InterPro" id="IPR003673">
    <property type="entry name" value="CoA-Trfase_fam_III"/>
</dbReference>
<dbReference type="RefSeq" id="WP_106337068.1">
    <property type="nucleotide sequence ID" value="NZ_PVZS01000010.1"/>
</dbReference>
<organism evidence="2 3">
    <name type="scientific">Alsobacter soli</name>
    <dbReference type="NCBI Taxonomy" id="2109933"/>
    <lineage>
        <taxon>Bacteria</taxon>
        <taxon>Pseudomonadati</taxon>
        <taxon>Pseudomonadota</taxon>
        <taxon>Alphaproteobacteria</taxon>
        <taxon>Hyphomicrobiales</taxon>
        <taxon>Alsobacteraceae</taxon>
        <taxon>Alsobacter</taxon>
    </lineage>
</organism>
<dbReference type="OrthoDB" id="9806585at2"/>
<accession>A0A2T1HTN1</accession>
<dbReference type="InterPro" id="IPR044855">
    <property type="entry name" value="CoA-Trfase_III_dom3_sf"/>
</dbReference>
<dbReference type="PANTHER" id="PTHR48207:SF4">
    <property type="entry name" value="BLL6097 PROTEIN"/>
    <property type="match status" value="1"/>
</dbReference>
<dbReference type="Pfam" id="PF02515">
    <property type="entry name" value="CoA_transf_3"/>
    <property type="match status" value="1"/>
</dbReference>
<keyword evidence="3" id="KW-1185">Reference proteome</keyword>
<reference evidence="3" key="1">
    <citation type="submission" date="2018-03" db="EMBL/GenBank/DDBJ databases">
        <authorList>
            <person name="Sun L."/>
            <person name="Liu H."/>
            <person name="Chen W."/>
            <person name="Huang K."/>
            <person name="Liu W."/>
            <person name="Gao X."/>
        </authorList>
    </citation>
    <scope>NUCLEOTIDE SEQUENCE [LARGE SCALE GENOMIC DNA]</scope>
    <source>
        <strain evidence="3">SH9</strain>
    </source>
</reference>
<dbReference type="InterPro" id="IPR050483">
    <property type="entry name" value="CoA-transferase_III_domain"/>
</dbReference>
<evidence type="ECO:0000256" key="1">
    <source>
        <dbReference type="ARBA" id="ARBA00022679"/>
    </source>
</evidence>
<proteinExistence type="predicted"/>
<dbReference type="InterPro" id="IPR023606">
    <property type="entry name" value="CoA-Trfase_III_dom_1_sf"/>
</dbReference>
<sequence length="407" mass="43193">MGPLSGLKVLDLTHVMAGPTCTLMLADMGADVIKIEKNPDGDDTRRSVPPKIGDEAAAFMMMNRNKRGLVLDLKTPGGKEVLRRLVKTADVLVENFAPGAMARLGLSYEDLKAENPGLIYCSLSGFGRTGPYKDRRGFDLVAQAMSGIMSFTGEAGGPPAKCGPPLSDITAGILAAMGILAAYAHRLKTGEGQWVETSLFEAALVQTYWQSAIALATGVAPKAMGSGHPLNAPYQAFRGSDRWFVVGGANQRNWMRMLEAIGALPLADDPRFRTNPDRMKNLPELEAELSKVFEAKPADHWLSLLDAAGVPCGPVLDTLQALSDPQTIARKMLVEVEHSTLGPVKTLGLPVKFSNTPGGVRKGAPVFGEDTRDILAEAGYGAEEIASLESEGAVVAANLPQRASTGL</sequence>
<dbReference type="AlphaFoldDB" id="A0A2T1HTN1"/>
<comment type="caution">
    <text evidence="2">The sequence shown here is derived from an EMBL/GenBank/DDBJ whole genome shotgun (WGS) entry which is preliminary data.</text>
</comment>
<name>A0A2T1HTN1_9HYPH</name>
<evidence type="ECO:0000313" key="2">
    <source>
        <dbReference type="EMBL" id="PSC05011.1"/>
    </source>
</evidence>
<dbReference type="GO" id="GO:0008410">
    <property type="term" value="F:CoA-transferase activity"/>
    <property type="evidence" value="ECO:0007669"/>
    <property type="project" value="TreeGrafter"/>
</dbReference>
<dbReference type="EMBL" id="PVZS01000010">
    <property type="protein sequence ID" value="PSC05011.1"/>
    <property type="molecule type" value="Genomic_DNA"/>
</dbReference>
<protein>
    <submittedName>
        <fullName evidence="2">CoA transferase</fullName>
    </submittedName>
</protein>
<keyword evidence="1 2" id="KW-0808">Transferase</keyword>
<dbReference type="Proteomes" id="UP000239772">
    <property type="component" value="Unassembled WGS sequence"/>
</dbReference>
<dbReference type="SUPFAM" id="SSF89796">
    <property type="entry name" value="CoA-transferase family III (CaiB/BaiF)"/>
    <property type="match status" value="1"/>
</dbReference>